<dbReference type="PANTHER" id="PTHR32305">
    <property type="match status" value="1"/>
</dbReference>
<accession>A0ABV9LY47</accession>
<dbReference type="RefSeq" id="WP_382410014.1">
    <property type="nucleotide sequence ID" value="NZ_JBHSGU010000010.1"/>
</dbReference>
<evidence type="ECO:0000313" key="1">
    <source>
        <dbReference type="EMBL" id="MFC4701487.1"/>
    </source>
</evidence>
<evidence type="ECO:0000313" key="2">
    <source>
        <dbReference type="Proteomes" id="UP001595897"/>
    </source>
</evidence>
<organism evidence="1 2">
    <name type="scientific">Glaciecola siphonariae</name>
    <dbReference type="NCBI Taxonomy" id="521012"/>
    <lineage>
        <taxon>Bacteria</taxon>
        <taxon>Pseudomonadati</taxon>
        <taxon>Pseudomonadota</taxon>
        <taxon>Gammaproteobacteria</taxon>
        <taxon>Alteromonadales</taxon>
        <taxon>Alteromonadaceae</taxon>
        <taxon>Glaciecola</taxon>
    </lineage>
</organism>
<protein>
    <submittedName>
        <fullName evidence="1">RHS repeat-associated core domain-containing protein</fullName>
    </submittedName>
</protein>
<comment type="caution">
    <text evidence="1">The sequence shown here is derived from an EMBL/GenBank/DDBJ whole genome shotgun (WGS) entry which is preliminary data.</text>
</comment>
<gene>
    <name evidence="1" type="ORF">ACFO4O_15080</name>
</gene>
<dbReference type="Proteomes" id="UP001595897">
    <property type="component" value="Unassembled WGS sequence"/>
</dbReference>
<dbReference type="InterPro" id="IPR022385">
    <property type="entry name" value="Rhs_assc_core"/>
</dbReference>
<name>A0ABV9LY47_9ALTE</name>
<dbReference type="InterPro" id="IPR050708">
    <property type="entry name" value="T6SS_VgrG/RHS"/>
</dbReference>
<dbReference type="EMBL" id="JBHSGU010000010">
    <property type="protein sequence ID" value="MFC4701487.1"/>
    <property type="molecule type" value="Genomic_DNA"/>
</dbReference>
<sequence>MNGRIYDYNIGRFLSVDPFIQGTGSQGINPYSYVLNNPLSFTDPTGYSAEEDVEVKGTISQKKVAKTGSRLRTETETTVSGTITMADGNSRQFSITQTTNSNTNSGGTSVDIGSAKSIAKQDSKTNSTSGSFVEKSLNFFASGTGQGFNSSKDSYESKRDRFGGIGAGCEKEKNCLSSGQLENLSAVTGILAAASPSQIISSASTKVAASKILIRAPTRPAAGDIGDSIIQHVAKTHYKLGFKHLKKYLSDKEVNAYLANPEKGSMFIGHAVHRATNGTLQRLYPNRFNYNATRKFDFIDMKHGQAIELTTKKGVATHQNRGADVVSY</sequence>
<proteinExistence type="predicted"/>
<reference evidence="2" key="1">
    <citation type="journal article" date="2019" name="Int. J. Syst. Evol. Microbiol.">
        <title>The Global Catalogue of Microorganisms (GCM) 10K type strain sequencing project: providing services to taxonomists for standard genome sequencing and annotation.</title>
        <authorList>
            <consortium name="The Broad Institute Genomics Platform"/>
            <consortium name="The Broad Institute Genome Sequencing Center for Infectious Disease"/>
            <person name="Wu L."/>
            <person name="Ma J."/>
        </authorList>
    </citation>
    <scope>NUCLEOTIDE SEQUENCE [LARGE SCALE GENOMIC DNA]</scope>
    <source>
        <strain evidence="2">KACC 12507</strain>
    </source>
</reference>
<dbReference type="Gene3D" id="2.180.10.10">
    <property type="entry name" value="RHS repeat-associated core"/>
    <property type="match status" value="1"/>
</dbReference>
<dbReference type="PANTHER" id="PTHR32305:SF15">
    <property type="entry name" value="PROTEIN RHSA-RELATED"/>
    <property type="match status" value="1"/>
</dbReference>
<dbReference type="NCBIfam" id="TIGR03696">
    <property type="entry name" value="Rhs_assc_core"/>
    <property type="match status" value="1"/>
</dbReference>
<keyword evidence="2" id="KW-1185">Reference proteome</keyword>